<comment type="caution">
    <text evidence="2">The sequence shown here is derived from an EMBL/GenBank/DDBJ whole genome shotgun (WGS) entry which is preliminary data.</text>
</comment>
<accession>A0A2P8E670</accession>
<evidence type="ECO:0000313" key="3">
    <source>
        <dbReference type="Proteomes" id="UP000240708"/>
    </source>
</evidence>
<feature type="transmembrane region" description="Helical" evidence="1">
    <location>
        <begin position="12"/>
        <end position="29"/>
    </location>
</feature>
<organism evidence="2 3">
    <name type="scientific">Cecembia rubra</name>
    <dbReference type="NCBI Taxonomy" id="1485585"/>
    <lineage>
        <taxon>Bacteria</taxon>
        <taxon>Pseudomonadati</taxon>
        <taxon>Bacteroidota</taxon>
        <taxon>Cytophagia</taxon>
        <taxon>Cytophagales</taxon>
        <taxon>Cyclobacteriaceae</taxon>
        <taxon>Cecembia</taxon>
    </lineage>
</organism>
<dbReference type="Proteomes" id="UP000240708">
    <property type="component" value="Unassembled WGS sequence"/>
</dbReference>
<proteinExistence type="predicted"/>
<dbReference type="AlphaFoldDB" id="A0A2P8E670"/>
<name>A0A2P8E670_9BACT</name>
<evidence type="ECO:0000256" key="1">
    <source>
        <dbReference type="SAM" id="Phobius"/>
    </source>
</evidence>
<keyword evidence="1" id="KW-1133">Transmembrane helix</keyword>
<keyword evidence="3" id="KW-1185">Reference proteome</keyword>
<dbReference type="EMBL" id="PYGF01000004">
    <property type="protein sequence ID" value="PSL04965.1"/>
    <property type="molecule type" value="Genomic_DNA"/>
</dbReference>
<gene>
    <name evidence="2" type="ORF">CLV48_104139</name>
</gene>
<evidence type="ECO:0000313" key="2">
    <source>
        <dbReference type="EMBL" id="PSL04965.1"/>
    </source>
</evidence>
<sequence length="43" mass="4967">MDLAGWMMKKKAILFFILVVSLIISIAIFKDWGNFKRGLKVSH</sequence>
<keyword evidence="1" id="KW-0472">Membrane</keyword>
<reference evidence="2 3" key="1">
    <citation type="submission" date="2018-03" db="EMBL/GenBank/DDBJ databases">
        <title>Genomic Encyclopedia of Archaeal and Bacterial Type Strains, Phase II (KMG-II): from individual species to whole genera.</title>
        <authorList>
            <person name="Goeker M."/>
        </authorList>
    </citation>
    <scope>NUCLEOTIDE SEQUENCE [LARGE SCALE GENOMIC DNA]</scope>
    <source>
        <strain evidence="2 3">DSM 28057</strain>
    </source>
</reference>
<keyword evidence="1" id="KW-0812">Transmembrane</keyword>
<protein>
    <submittedName>
        <fullName evidence="2">Uncharacterized protein</fullName>
    </submittedName>
</protein>